<gene>
    <name evidence="3" type="ORF">GCM10010358_55790</name>
</gene>
<proteinExistence type="predicted"/>
<dbReference type="InterPro" id="IPR050639">
    <property type="entry name" value="SSR_resolvase"/>
</dbReference>
<sequence>MPGMRHDPADPELACIYCRMSEDREGGGLGIDRQREDCEELAAQLGLTVVRVYADNDLSAYSGKPRPDYEQMLEDLRAGAYGTVLAWHTDRLHRRPVELEEYIDVCEPRRIETRTVKAGHLDLTTATGRMIARQLGVQARYEVERMIERQRRAREQKVQRGEWSGGPRPYGWEEDGVTPVPEEITVIRESTEAILAGASVRSVAADLNLRGLRTSTGALWEGSNLGQMLRRPRNAGILQHRGQEAGPSEWDAAVDEPTWRSLCAVLDDPSRMPTASNVRKHLGSGIYLCGPCGGTLKANSKGAQKKKGLAPGTVRKEYKCREKGCVTRDLDKLDKWVQSYIIKRLSRPDAADLLAQREDPVDTREAQRDLRESRAMLDELAKALGAGEMDMQEWRVATAAARARREKAEATLRTAVQVNPVAGLVGAEDVAAAWGALDLSRKRAVLDWMMTVTVYPARPGRQPDGTYWDADAVKIKWR</sequence>
<dbReference type="PANTHER" id="PTHR30461">
    <property type="entry name" value="DNA-INVERTASE FROM LAMBDOID PROPHAGE"/>
    <property type="match status" value="1"/>
</dbReference>
<evidence type="ECO:0000259" key="1">
    <source>
        <dbReference type="PROSITE" id="PS51736"/>
    </source>
</evidence>
<protein>
    <submittedName>
        <fullName evidence="3">Serine recombinase</fullName>
    </submittedName>
</protein>
<organism evidence="3 4">
    <name type="scientific">Streptomyces minutiscleroticus</name>
    <dbReference type="NCBI Taxonomy" id="68238"/>
    <lineage>
        <taxon>Bacteria</taxon>
        <taxon>Bacillati</taxon>
        <taxon>Actinomycetota</taxon>
        <taxon>Actinomycetes</taxon>
        <taxon>Kitasatosporales</taxon>
        <taxon>Streptomycetaceae</taxon>
        <taxon>Streptomyces</taxon>
    </lineage>
</organism>
<dbReference type="PANTHER" id="PTHR30461:SF23">
    <property type="entry name" value="DNA RECOMBINASE-RELATED"/>
    <property type="match status" value="1"/>
</dbReference>
<evidence type="ECO:0000313" key="3">
    <source>
        <dbReference type="EMBL" id="GGX94718.1"/>
    </source>
</evidence>
<feature type="domain" description="Resolvase/invertase-type recombinase catalytic" evidence="1">
    <location>
        <begin position="13"/>
        <end position="161"/>
    </location>
</feature>
<dbReference type="GO" id="GO:0000150">
    <property type="term" value="F:DNA strand exchange activity"/>
    <property type="evidence" value="ECO:0007669"/>
    <property type="project" value="InterPro"/>
</dbReference>
<dbReference type="GO" id="GO:0003677">
    <property type="term" value="F:DNA binding"/>
    <property type="evidence" value="ECO:0007669"/>
    <property type="project" value="InterPro"/>
</dbReference>
<name>A0A918U5A8_9ACTN</name>
<dbReference type="InterPro" id="IPR036162">
    <property type="entry name" value="Resolvase-like_N_sf"/>
</dbReference>
<comment type="caution">
    <text evidence="3">The sequence shown here is derived from an EMBL/GenBank/DDBJ whole genome shotgun (WGS) entry which is preliminary data.</text>
</comment>
<dbReference type="AlphaFoldDB" id="A0A918U5A8"/>
<evidence type="ECO:0000313" key="4">
    <source>
        <dbReference type="Proteomes" id="UP000619244"/>
    </source>
</evidence>
<evidence type="ECO:0000259" key="2">
    <source>
        <dbReference type="PROSITE" id="PS51737"/>
    </source>
</evidence>
<dbReference type="Pfam" id="PF00239">
    <property type="entry name" value="Resolvase"/>
    <property type="match status" value="1"/>
</dbReference>
<dbReference type="InterPro" id="IPR038109">
    <property type="entry name" value="DNA_bind_recomb_sf"/>
</dbReference>
<dbReference type="SMART" id="SM00857">
    <property type="entry name" value="Resolvase"/>
    <property type="match status" value="1"/>
</dbReference>
<reference evidence="3" key="2">
    <citation type="submission" date="2020-09" db="EMBL/GenBank/DDBJ databases">
        <authorList>
            <person name="Sun Q."/>
            <person name="Ohkuma M."/>
        </authorList>
    </citation>
    <scope>NUCLEOTIDE SEQUENCE</scope>
    <source>
        <strain evidence="3">JCM 4790</strain>
    </source>
</reference>
<keyword evidence="4" id="KW-1185">Reference proteome</keyword>
<dbReference type="Proteomes" id="UP000619244">
    <property type="component" value="Unassembled WGS sequence"/>
</dbReference>
<dbReference type="PROSITE" id="PS51736">
    <property type="entry name" value="RECOMBINASES_3"/>
    <property type="match status" value="1"/>
</dbReference>
<dbReference type="Gene3D" id="3.90.1750.20">
    <property type="entry name" value="Putative Large Serine Recombinase, Chain B, Domain 2"/>
    <property type="match status" value="1"/>
</dbReference>
<dbReference type="SUPFAM" id="SSF53041">
    <property type="entry name" value="Resolvase-like"/>
    <property type="match status" value="1"/>
</dbReference>
<accession>A0A918U5A8</accession>
<dbReference type="EMBL" id="BMVU01000033">
    <property type="protein sequence ID" value="GGX94718.1"/>
    <property type="molecule type" value="Genomic_DNA"/>
</dbReference>
<dbReference type="InterPro" id="IPR006119">
    <property type="entry name" value="Resolv_N"/>
</dbReference>
<reference evidence="3" key="1">
    <citation type="journal article" date="2014" name="Int. J. Syst. Evol. Microbiol.">
        <title>Complete genome sequence of Corynebacterium casei LMG S-19264T (=DSM 44701T), isolated from a smear-ripened cheese.</title>
        <authorList>
            <consortium name="US DOE Joint Genome Institute (JGI-PGF)"/>
            <person name="Walter F."/>
            <person name="Albersmeier A."/>
            <person name="Kalinowski J."/>
            <person name="Ruckert C."/>
        </authorList>
    </citation>
    <scope>NUCLEOTIDE SEQUENCE</scope>
    <source>
        <strain evidence="3">JCM 4790</strain>
    </source>
</reference>
<feature type="domain" description="Recombinase" evidence="2">
    <location>
        <begin position="169"/>
        <end position="272"/>
    </location>
</feature>
<dbReference type="Gene3D" id="3.40.50.1390">
    <property type="entry name" value="Resolvase, N-terminal catalytic domain"/>
    <property type="match status" value="1"/>
</dbReference>
<dbReference type="Pfam" id="PF07508">
    <property type="entry name" value="Recombinase"/>
    <property type="match status" value="1"/>
</dbReference>
<dbReference type="CDD" id="cd00338">
    <property type="entry name" value="Ser_Recombinase"/>
    <property type="match status" value="1"/>
</dbReference>
<dbReference type="PROSITE" id="PS51737">
    <property type="entry name" value="RECOMBINASE_DNA_BIND"/>
    <property type="match status" value="1"/>
</dbReference>
<dbReference type="InterPro" id="IPR011109">
    <property type="entry name" value="DNA_bind_recombinase_dom"/>
</dbReference>